<protein>
    <submittedName>
        <fullName evidence="2">Uncharacterized protein</fullName>
    </submittedName>
</protein>
<comment type="caution">
    <text evidence="2">The sequence shown here is derived from an EMBL/GenBank/DDBJ whole genome shotgun (WGS) entry which is preliminary data.</text>
</comment>
<dbReference type="AlphaFoldDB" id="A0A9X1WWN7"/>
<feature type="transmembrane region" description="Helical" evidence="1">
    <location>
        <begin position="68"/>
        <end position="88"/>
    </location>
</feature>
<proteinExistence type="predicted"/>
<keyword evidence="1" id="KW-1133">Transmembrane helix</keyword>
<gene>
    <name evidence="2" type="ORF">MKI79_06490</name>
</gene>
<evidence type="ECO:0000313" key="3">
    <source>
        <dbReference type="Proteomes" id="UP001139701"/>
    </source>
</evidence>
<dbReference type="Proteomes" id="UP001139701">
    <property type="component" value="Unassembled WGS sequence"/>
</dbReference>
<name>A0A9X1WWN7_9GAMM</name>
<evidence type="ECO:0000313" key="2">
    <source>
        <dbReference type="EMBL" id="MCJ8146549.1"/>
    </source>
</evidence>
<keyword evidence="1" id="KW-0812">Transmembrane</keyword>
<keyword evidence="3" id="KW-1185">Reference proteome</keyword>
<accession>A0A9X1WWN7</accession>
<sequence length="110" mass="13416">MSLNSEHQNLWELNNIISKYYDSLNRVYAVFERRYTKDENDGYPGYFVRWLLDRKHVFEYRITEDREMLLSVISMGIGPAYFSVFEFWGYHNAERFRLGVGEEEIIHNYR</sequence>
<dbReference type="RefSeq" id="WP_241571230.1">
    <property type="nucleotide sequence ID" value="NZ_JAKUML010000008.1"/>
</dbReference>
<evidence type="ECO:0000256" key="1">
    <source>
        <dbReference type="SAM" id="Phobius"/>
    </source>
</evidence>
<keyword evidence="1" id="KW-0472">Membrane</keyword>
<organism evidence="2 3">
    <name type="scientific">Acinetobacter sedimenti</name>
    <dbReference type="NCBI Taxonomy" id="2919922"/>
    <lineage>
        <taxon>Bacteria</taxon>
        <taxon>Pseudomonadati</taxon>
        <taxon>Pseudomonadota</taxon>
        <taxon>Gammaproteobacteria</taxon>
        <taxon>Moraxellales</taxon>
        <taxon>Moraxellaceae</taxon>
        <taxon>Acinetobacter</taxon>
    </lineage>
</organism>
<reference evidence="2" key="1">
    <citation type="submission" date="2022-02" db="EMBL/GenBank/DDBJ databases">
        <title>Acinetobacter A3.8 sp. nov., isolated from Sediment (Zhairuo Island).</title>
        <authorList>
            <person name="Zheng K."/>
        </authorList>
    </citation>
    <scope>NUCLEOTIDE SEQUENCE</scope>
    <source>
        <strain evidence="2">A3.8</strain>
    </source>
</reference>
<dbReference type="EMBL" id="JAKUML010000008">
    <property type="protein sequence ID" value="MCJ8146549.1"/>
    <property type="molecule type" value="Genomic_DNA"/>
</dbReference>